<name>A0A8J6ECF8_ELECQ</name>
<keyword evidence="2" id="KW-1185">Reference proteome</keyword>
<dbReference type="EMBL" id="WNTK01004336">
    <property type="protein sequence ID" value="KAG9464516.1"/>
    <property type="molecule type" value="Genomic_DNA"/>
</dbReference>
<comment type="caution">
    <text evidence="1">The sequence shown here is derived from an EMBL/GenBank/DDBJ whole genome shotgun (WGS) entry which is preliminary data.</text>
</comment>
<sequence length="115" mass="12969">MVTEHLPAQQCIVLYYKLVIKYGVKLQHATEKGHTDRGGTTSRMQTSPSLHMCKIPVTFPPPLLDTWSSNCIERRFCMVLVTWLLTPLVSKCASSHPASRASLSCKFLHENEKPD</sequence>
<organism evidence="1 2">
    <name type="scientific">Eleutherodactylus coqui</name>
    <name type="common">Puerto Rican coqui</name>
    <dbReference type="NCBI Taxonomy" id="57060"/>
    <lineage>
        <taxon>Eukaryota</taxon>
        <taxon>Metazoa</taxon>
        <taxon>Chordata</taxon>
        <taxon>Craniata</taxon>
        <taxon>Vertebrata</taxon>
        <taxon>Euteleostomi</taxon>
        <taxon>Amphibia</taxon>
        <taxon>Batrachia</taxon>
        <taxon>Anura</taxon>
        <taxon>Neobatrachia</taxon>
        <taxon>Hyloidea</taxon>
        <taxon>Eleutherodactylidae</taxon>
        <taxon>Eleutherodactylinae</taxon>
        <taxon>Eleutherodactylus</taxon>
        <taxon>Eleutherodactylus</taxon>
    </lineage>
</organism>
<dbReference type="Proteomes" id="UP000770717">
    <property type="component" value="Unassembled WGS sequence"/>
</dbReference>
<reference evidence="1" key="1">
    <citation type="thesis" date="2020" institute="ProQuest LLC" country="789 East Eisenhower Parkway, Ann Arbor, MI, USA">
        <title>Comparative Genomics and Chromosome Evolution.</title>
        <authorList>
            <person name="Mudd A.B."/>
        </authorList>
    </citation>
    <scope>NUCLEOTIDE SEQUENCE</scope>
    <source>
        <strain evidence="1">HN-11 Male</strain>
        <tissue evidence="1">Kidney and liver</tissue>
    </source>
</reference>
<gene>
    <name evidence="1" type="ORF">GDO78_019845</name>
</gene>
<accession>A0A8J6ECF8</accession>
<evidence type="ECO:0000313" key="2">
    <source>
        <dbReference type="Proteomes" id="UP000770717"/>
    </source>
</evidence>
<dbReference type="AlphaFoldDB" id="A0A8J6ECF8"/>
<protein>
    <submittedName>
        <fullName evidence="1">Uncharacterized protein</fullName>
    </submittedName>
</protein>
<proteinExistence type="predicted"/>
<evidence type="ECO:0000313" key="1">
    <source>
        <dbReference type="EMBL" id="KAG9464516.1"/>
    </source>
</evidence>